<comment type="subcellular location">
    <subcellularLocation>
        <location evidence="1">Cell membrane</location>
        <topology evidence="1">Multi-pass membrane protein</topology>
    </subcellularLocation>
</comment>
<evidence type="ECO:0000256" key="5">
    <source>
        <dbReference type="ARBA" id="ARBA00023136"/>
    </source>
</evidence>
<evidence type="ECO:0000256" key="1">
    <source>
        <dbReference type="ARBA" id="ARBA00004651"/>
    </source>
</evidence>
<reference evidence="8 9" key="1">
    <citation type="journal article" date="2019" name="Int. J. Syst. Evol. Microbiol.">
        <title>The Global Catalogue of Microorganisms (GCM) 10K type strain sequencing project: providing services to taxonomists for standard genome sequencing and annotation.</title>
        <authorList>
            <consortium name="The Broad Institute Genomics Platform"/>
            <consortium name="The Broad Institute Genome Sequencing Center for Infectious Disease"/>
            <person name="Wu L."/>
            <person name="Ma J."/>
        </authorList>
    </citation>
    <scope>NUCLEOTIDE SEQUENCE [LARGE SCALE GENOMIC DNA]</scope>
    <source>
        <strain evidence="8 9">JCM 16009</strain>
    </source>
</reference>
<protein>
    <submittedName>
        <fullName evidence="8">Branched-chain amino acid ABC transporter permease</fullName>
    </submittedName>
</protein>
<dbReference type="Pfam" id="PF02653">
    <property type="entry name" value="BPD_transp_2"/>
    <property type="match status" value="1"/>
</dbReference>
<evidence type="ECO:0000256" key="2">
    <source>
        <dbReference type="ARBA" id="ARBA00022475"/>
    </source>
</evidence>
<feature type="transmembrane region" description="Helical" evidence="7">
    <location>
        <begin position="49"/>
        <end position="66"/>
    </location>
</feature>
<evidence type="ECO:0000256" key="3">
    <source>
        <dbReference type="ARBA" id="ARBA00022692"/>
    </source>
</evidence>
<keyword evidence="2" id="KW-1003">Cell membrane</keyword>
<dbReference type="RefSeq" id="WP_344415927.1">
    <property type="nucleotide sequence ID" value="NZ_BAAAQK010000005.1"/>
</dbReference>
<organism evidence="8 9">
    <name type="scientific">Pseudonocardia ailaonensis</name>
    <dbReference type="NCBI Taxonomy" id="367279"/>
    <lineage>
        <taxon>Bacteria</taxon>
        <taxon>Bacillati</taxon>
        <taxon>Actinomycetota</taxon>
        <taxon>Actinomycetes</taxon>
        <taxon>Pseudonocardiales</taxon>
        <taxon>Pseudonocardiaceae</taxon>
        <taxon>Pseudonocardia</taxon>
    </lineage>
</organism>
<dbReference type="PANTHER" id="PTHR30482">
    <property type="entry name" value="HIGH-AFFINITY BRANCHED-CHAIN AMINO ACID TRANSPORT SYSTEM PERMEASE"/>
    <property type="match status" value="1"/>
</dbReference>
<dbReference type="Proteomes" id="UP001500449">
    <property type="component" value="Unassembled WGS sequence"/>
</dbReference>
<proteinExistence type="predicted"/>
<gene>
    <name evidence="8" type="ORF">GCM10009836_26150</name>
</gene>
<feature type="transmembrane region" description="Helical" evidence="7">
    <location>
        <begin position="234"/>
        <end position="253"/>
    </location>
</feature>
<evidence type="ECO:0000256" key="7">
    <source>
        <dbReference type="SAM" id="Phobius"/>
    </source>
</evidence>
<feature type="transmembrane region" description="Helical" evidence="7">
    <location>
        <begin position="183"/>
        <end position="204"/>
    </location>
</feature>
<feature type="region of interest" description="Disordered" evidence="6">
    <location>
        <begin position="1"/>
        <end position="21"/>
    </location>
</feature>
<accession>A0ABN2MZ67</accession>
<comment type="caution">
    <text evidence="8">The sequence shown here is derived from an EMBL/GenBank/DDBJ whole genome shotgun (WGS) entry which is preliminary data.</text>
</comment>
<keyword evidence="3 7" id="KW-0812">Transmembrane</keyword>
<dbReference type="InterPro" id="IPR001851">
    <property type="entry name" value="ABC_transp_permease"/>
</dbReference>
<dbReference type="InterPro" id="IPR043428">
    <property type="entry name" value="LivM-like"/>
</dbReference>
<sequence>MTTSAEQVTGEAVPSRPPAPRGSGRYGRVGVLLLLVVAIALPFAVPSPYVHGLLVLVVIYAINGVGYDVQLGLTGMFSMGQALVFGAGSYTVALLCTRADSTSIFIGLAAAAVVGTVVGGLIGLVGLRTEGPQFAMISLGIWQIVLIWVQNAVDLTRGPLGISLPSYGVLGFGDIGIELDSDIIVYLVGLGLLVLTVGVVRRLLRSRVGSSWLCVRENVALARAQGVSPFRARMTAAMVSSAISAVAGGLLAYSSGFVSPDNMSVSILVGAIVIVIVGGRGSVYGAVLGAILFVVLPEALRAADTLRLLVFGGVLALGVVFVPNGLWSLVAPIRDLLTRRTRPLDAGGEAR</sequence>
<dbReference type="PANTHER" id="PTHR30482:SF10">
    <property type="entry name" value="HIGH-AFFINITY BRANCHED-CHAIN AMINO ACID TRANSPORT PROTEIN BRAE"/>
    <property type="match status" value="1"/>
</dbReference>
<dbReference type="EMBL" id="BAAAQK010000005">
    <property type="protein sequence ID" value="GAA1845387.1"/>
    <property type="molecule type" value="Genomic_DNA"/>
</dbReference>
<keyword evidence="5 7" id="KW-0472">Membrane</keyword>
<evidence type="ECO:0000313" key="8">
    <source>
        <dbReference type="EMBL" id="GAA1845387.1"/>
    </source>
</evidence>
<feature type="transmembrane region" description="Helical" evidence="7">
    <location>
        <begin position="265"/>
        <end position="296"/>
    </location>
</feature>
<evidence type="ECO:0000256" key="4">
    <source>
        <dbReference type="ARBA" id="ARBA00022989"/>
    </source>
</evidence>
<keyword evidence="4 7" id="KW-1133">Transmembrane helix</keyword>
<feature type="transmembrane region" description="Helical" evidence="7">
    <location>
        <begin position="104"/>
        <end position="127"/>
    </location>
</feature>
<name>A0ABN2MZ67_9PSEU</name>
<feature type="transmembrane region" description="Helical" evidence="7">
    <location>
        <begin position="308"/>
        <end position="330"/>
    </location>
</feature>
<dbReference type="CDD" id="cd06581">
    <property type="entry name" value="TM_PBP1_LivM_like"/>
    <property type="match status" value="1"/>
</dbReference>
<feature type="transmembrane region" description="Helical" evidence="7">
    <location>
        <begin position="73"/>
        <end position="92"/>
    </location>
</feature>
<keyword evidence="9" id="KW-1185">Reference proteome</keyword>
<feature type="transmembrane region" description="Helical" evidence="7">
    <location>
        <begin position="134"/>
        <end position="153"/>
    </location>
</feature>
<evidence type="ECO:0000313" key="9">
    <source>
        <dbReference type="Proteomes" id="UP001500449"/>
    </source>
</evidence>
<evidence type="ECO:0000256" key="6">
    <source>
        <dbReference type="SAM" id="MobiDB-lite"/>
    </source>
</evidence>
<feature type="transmembrane region" description="Helical" evidence="7">
    <location>
        <begin position="26"/>
        <end position="43"/>
    </location>
</feature>